<name>A0ABV5GJ28_9FLAO</name>
<proteinExistence type="predicted"/>
<sequence length="390" mass="44440">MSKKKKIGLVLAATPAYSETFFNSKIKGLQEAGHKVVLFVNSKNTSHLDIEIVKAPELANNKVKNIVLSLFILLKLLLLNFASVKKNYQLDKEDGLSFKKRVQSLIINSHILKYKLDWLHFGFGTLALNRENVAQAIGAKMAVSFRGFDHYVYPVKNLNCYTILFKKEVKYHVLSDGMKKDLILEGIDEKQVVKITPAIDLSLFKIAEERKKERNRIVTIARLHWIKGLEYTLQALALVKQKGINFEYCIIGEGVDQERLKFAVYQLNLQENVFFLGKLNPMEVKEELSKSSIYLQYSLQEGFCNAVLEAQAMELLCIVSDAEGLSENILDEETGFVVKKRKPEAFARVIVQTINFSDVEKKVITAAAKNRVNEVFSVEKQIQSFLSFYK</sequence>
<evidence type="ECO:0000313" key="3">
    <source>
        <dbReference type="Proteomes" id="UP001589607"/>
    </source>
</evidence>
<dbReference type="PANTHER" id="PTHR45871:SF1">
    <property type="entry name" value="PHOSPHATIDYLINOSITOL N-ACETYLGLUCOSAMINYLTRANSFERASE SUBUNIT A"/>
    <property type="match status" value="1"/>
</dbReference>
<comment type="caution">
    <text evidence="2">The sequence shown here is derived from an EMBL/GenBank/DDBJ whole genome shotgun (WGS) entry which is preliminary data.</text>
</comment>
<dbReference type="Gene3D" id="3.40.50.2000">
    <property type="entry name" value="Glycogen Phosphorylase B"/>
    <property type="match status" value="2"/>
</dbReference>
<dbReference type="Pfam" id="PF00534">
    <property type="entry name" value="Glycos_transf_1"/>
    <property type="match status" value="1"/>
</dbReference>
<dbReference type="PANTHER" id="PTHR45871">
    <property type="entry name" value="N-ACETYLGLUCOSAMINYL-PHOSPHATIDYLINOSITOL BIOSYNTHETIC PROTEIN"/>
    <property type="match status" value="1"/>
</dbReference>
<accession>A0ABV5GJ28</accession>
<dbReference type="CDD" id="cd03801">
    <property type="entry name" value="GT4_PimA-like"/>
    <property type="match status" value="1"/>
</dbReference>
<dbReference type="InterPro" id="IPR001296">
    <property type="entry name" value="Glyco_trans_1"/>
</dbReference>
<protein>
    <submittedName>
        <fullName evidence="2">Glycosyltransferase family 4 protein</fullName>
        <ecNumber evidence="2">2.4.-.-</ecNumber>
    </submittedName>
</protein>
<dbReference type="EMBL" id="JBHMEY010000006">
    <property type="protein sequence ID" value="MFB9095392.1"/>
    <property type="molecule type" value="Genomic_DNA"/>
</dbReference>
<feature type="domain" description="Glycosyl transferase family 1" evidence="1">
    <location>
        <begin position="208"/>
        <end position="368"/>
    </location>
</feature>
<dbReference type="RefSeq" id="WP_236456958.1">
    <property type="nucleotide sequence ID" value="NZ_CBCSGE010000010.1"/>
</dbReference>
<dbReference type="SUPFAM" id="SSF53756">
    <property type="entry name" value="UDP-Glycosyltransferase/glycogen phosphorylase"/>
    <property type="match status" value="1"/>
</dbReference>
<keyword evidence="2" id="KW-0328">Glycosyltransferase</keyword>
<evidence type="ECO:0000313" key="2">
    <source>
        <dbReference type="EMBL" id="MFB9095392.1"/>
    </source>
</evidence>
<evidence type="ECO:0000259" key="1">
    <source>
        <dbReference type="Pfam" id="PF00534"/>
    </source>
</evidence>
<keyword evidence="2" id="KW-0808">Transferase</keyword>
<organism evidence="2 3">
    <name type="scientific">Flavobacterium jumunjinense</name>
    <dbReference type="NCBI Taxonomy" id="998845"/>
    <lineage>
        <taxon>Bacteria</taxon>
        <taxon>Pseudomonadati</taxon>
        <taxon>Bacteroidota</taxon>
        <taxon>Flavobacteriia</taxon>
        <taxon>Flavobacteriales</taxon>
        <taxon>Flavobacteriaceae</taxon>
        <taxon>Flavobacterium</taxon>
    </lineage>
</organism>
<dbReference type="EC" id="2.4.-.-" evidence="2"/>
<gene>
    <name evidence="2" type="ORF">ACFFVF_02600</name>
</gene>
<dbReference type="Proteomes" id="UP001589607">
    <property type="component" value="Unassembled WGS sequence"/>
</dbReference>
<keyword evidence="3" id="KW-1185">Reference proteome</keyword>
<dbReference type="GO" id="GO:0016757">
    <property type="term" value="F:glycosyltransferase activity"/>
    <property type="evidence" value="ECO:0007669"/>
    <property type="project" value="UniProtKB-KW"/>
</dbReference>
<reference evidence="2 3" key="1">
    <citation type="submission" date="2024-09" db="EMBL/GenBank/DDBJ databases">
        <authorList>
            <person name="Sun Q."/>
            <person name="Mori K."/>
        </authorList>
    </citation>
    <scope>NUCLEOTIDE SEQUENCE [LARGE SCALE GENOMIC DNA]</scope>
    <source>
        <strain evidence="2 3">CECT 7955</strain>
    </source>
</reference>